<dbReference type="NCBIfam" id="TIGR00689">
    <property type="entry name" value="rpiB_lacA_lacB"/>
    <property type="match status" value="1"/>
</dbReference>
<gene>
    <name evidence="2" type="ORF">A2160_00445</name>
</gene>
<evidence type="ECO:0000313" key="2">
    <source>
        <dbReference type="EMBL" id="OGD62020.1"/>
    </source>
</evidence>
<dbReference type="InterPro" id="IPR003500">
    <property type="entry name" value="RpiB_LacA_LacB"/>
</dbReference>
<accession>A0A1F5E3X7</accession>
<dbReference type="GO" id="GO:0019316">
    <property type="term" value="P:D-allose catabolic process"/>
    <property type="evidence" value="ECO:0007669"/>
    <property type="project" value="TreeGrafter"/>
</dbReference>
<organism evidence="2 3">
    <name type="scientific">Candidatus Beckwithbacteria bacterium RBG_13_42_9</name>
    <dbReference type="NCBI Taxonomy" id="1797457"/>
    <lineage>
        <taxon>Bacteria</taxon>
        <taxon>Candidatus Beckwithiibacteriota</taxon>
    </lineage>
</organism>
<dbReference type="InterPro" id="IPR036569">
    <property type="entry name" value="RpiB_LacA_LacB_sf"/>
</dbReference>
<dbReference type="Gene3D" id="3.40.1400.10">
    <property type="entry name" value="Sugar-phosphate isomerase, RpiB/LacA/LacB"/>
    <property type="match status" value="1"/>
</dbReference>
<evidence type="ECO:0000313" key="3">
    <source>
        <dbReference type="Proteomes" id="UP000177006"/>
    </source>
</evidence>
<sequence length="146" mass="16638">MNLFLGSDHRGFKLKEKLKEWLGQKKIDFVDLGPEKFDPEDDYPDMAQKLALKIVDEKSRGILLCGSGAGMEIAANKVKGIRAAIGFNPQQVRKMVEDDDVNILCLAADYISKFKAFQLTKIFLNSQFINKGKYLRRVEKIKKLEI</sequence>
<dbReference type="Pfam" id="PF02502">
    <property type="entry name" value="LacAB_rpiB"/>
    <property type="match status" value="1"/>
</dbReference>
<dbReference type="Proteomes" id="UP000177006">
    <property type="component" value="Unassembled WGS sequence"/>
</dbReference>
<dbReference type="PIRSF" id="PIRSF005384">
    <property type="entry name" value="RpiB_LacA_B"/>
    <property type="match status" value="1"/>
</dbReference>
<dbReference type="PANTHER" id="PTHR30345">
    <property type="entry name" value="RIBOSE-5-PHOSPHATE ISOMERASE B"/>
    <property type="match status" value="1"/>
</dbReference>
<comment type="similarity">
    <text evidence="1">Belongs to the LacAB/RpiB family.</text>
</comment>
<reference evidence="2 3" key="1">
    <citation type="journal article" date="2016" name="Nat. Commun.">
        <title>Thousands of microbial genomes shed light on interconnected biogeochemical processes in an aquifer system.</title>
        <authorList>
            <person name="Anantharaman K."/>
            <person name="Brown C.T."/>
            <person name="Hug L.A."/>
            <person name="Sharon I."/>
            <person name="Castelle C.J."/>
            <person name="Probst A.J."/>
            <person name="Thomas B.C."/>
            <person name="Singh A."/>
            <person name="Wilkins M.J."/>
            <person name="Karaoz U."/>
            <person name="Brodie E.L."/>
            <person name="Williams K.H."/>
            <person name="Hubbard S.S."/>
            <person name="Banfield J.F."/>
        </authorList>
    </citation>
    <scope>NUCLEOTIDE SEQUENCE [LARGE SCALE GENOMIC DNA]</scope>
</reference>
<dbReference type="NCBIfam" id="NF004051">
    <property type="entry name" value="PRK05571.1"/>
    <property type="match status" value="1"/>
</dbReference>
<name>A0A1F5E3X7_9BACT</name>
<dbReference type="PANTHER" id="PTHR30345:SF0">
    <property type="entry name" value="DNA DAMAGE-REPAIR_TOLERATION PROTEIN DRT102"/>
    <property type="match status" value="1"/>
</dbReference>
<evidence type="ECO:0000256" key="1">
    <source>
        <dbReference type="ARBA" id="ARBA00008754"/>
    </source>
</evidence>
<evidence type="ECO:0008006" key="4">
    <source>
        <dbReference type="Google" id="ProtNLM"/>
    </source>
</evidence>
<dbReference type="GO" id="GO:0004751">
    <property type="term" value="F:ribose-5-phosphate isomerase activity"/>
    <property type="evidence" value="ECO:0007669"/>
    <property type="project" value="TreeGrafter"/>
</dbReference>
<protein>
    <recommendedName>
        <fullName evidence="4">Ribose-5-phosphate isomerase</fullName>
    </recommendedName>
</protein>
<comment type="caution">
    <text evidence="2">The sequence shown here is derived from an EMBL/GenBank/DDBJ whole genome shotgun (WGS) entry which is preliminary data.</text>
</comment>
<dbReference type="EMBL" id="MEZK01000027">
    <property type="protein sequence ID" value="OGD62020.1"/>
    <property type="molecule type" value="Genomic_DNA"/>
</dbReference>
<dbReference type="AlphaFoldDB" id="A0A1F5E3X7"/>
<proteinExistence type="inferred from homology"/>
<dbReference type="GO" id="GO:0009052">
    <property type="term" value="P:pentose-phosphate shunt, non-oxidative branch"/>
    <property type="evidence" value="ECO:0007669"/>
    <property type="project" value="TreeGrafter"/>
</dbReference>
<dbReference type="STRING" id="1797457.A2160_00445"/>
<dbReference type="SUPFAM" id="SSF89623">
    <property type="entry name" value="Ribose/Galactose isomerase RpiB/AlsB"/>
    <property type="match status" value="1"/>
</dbReference>